<name>A0A6J7NA56_9ZZZZ</name>
<dbReference type="EMBL" id="CAFBOK010000148">
    <property type="protein sequence ID" value="CAB4990056.1"/>
    <property type="molecule type" value="Genomic_DNA"/>
</dbReference>
<evidence type="ECO:0000313" key="1">
    <source>
        <dbReference type="EMBL" id="CAB4990056.1"/>
    </source>
</evidence>
<gene>
    <name evidence="1" type="ORF">UFOPK3927_01246</name>
</gene>
<accession>A0A6J7NA56</accession>
<dbReference type="AlphaFoldDB" id="A0A6J7NA56"/>
<organism evidence="1">
    <name type="scientific">freshwater metagenome</name>
    <dbReference type="NCBI Taxonomy" id="449393"/>
    <lineage>
        <taxon>unclassified sequences</taxon>
        <taxon>metagenomes</taxon>
        <taxon>ecological metagenomes</taxon>
    </lineage>
</organism>
<reference evidence="1" key="1">
    <citation type="submission" date="2020-05" db="EMBL/GenBank/DDBJ databases">
        <authorList>
            <person name="Chiriac C."/>
            <person name="Salcher M."/>
            <person name="Ghai R."/>
            <person name="Kavagutti S V."/>
        </authorList>
    </citation>
    <scope>NUCLEOTIDE SEQUENCE</scope>
</reference>
<proteinExistence type="predicted"/>
<protein>
    <submittedName>
        <fullName evidence="1">Unannotated protein</fullName>
    </submittedName>
</protein>
<sequence>MLRRVPIGTSKQHAPVSNMCRRGPDLLTGNDPFVAIEFCLCAQRSKIGTSIRFAEQLTPHLFAAKNRRKKLLLLLFGAVHDDRRTDHADGLSKHSNSEVVLVLLFEEDALLQTGETTTAKLHRPGETGPAVLCLRPLPITTRLHMGMLIVAQRAHRVARRACGLHG</sequence>